<evidence type="ECO:0000259" key="3">
    <source>
        <dbReference type="PROSITE" id="PS51109"/>
    </source>
</evidence>
<dbReference type="Gene3D" id="2.20.230.10">
    <property type="entry name" value="Resuscitation-promoting factor rpfb"/>
    <property type="match status" value="1"/>
</dbReference>
<evidence type="ECO:0000313" key="5">
    <source>
        <dbReference type="Proteomes" id="UP000002941"/>
    </source>
</evidence>
<sequence length="326" mass="33132">MGRHSQTSSWSTTLVELGALASKSLPGSNSTGTRGRRRAQGAAKTSVAPMMYRAGGVAAALSIAVSGGAYAATQVNDGGGKSLNETEVRLAAIGSPNGSVNSQTSGLTIEGQSDSVYTVTEESTEEHGRVEKETDSLPEGETKVETEGVDGLVRTTYEVTSKDGTEVSRTPLSSSVVTEKVDEVVLVGTGSGAQKPAGEAGGGGGGGGGGEAAPAPAPSPAGDGTTPDGAQAIARSMMGSYGWGDGEFSCLQSLWNRESGWNYQAENASSGAYGIPQALPGSKMSSVAGDWATNPSTQITWGMQYIQGRYGTPCSAWAHSESVGWY</sequence>
<reference evidence="4 5" key="1">
    <citation type="submission" date="2012-05" db="EMBL/GenBank/DDBJ databases">
        <authorList>
            <person name="Harkins D.M."/>
            <person name="Madupu R."/>
            <person name="Durkin A.S."/>
            <person name="Torralba M."/>
            <person name="Methe B."/>
            <person name="Sutton G.G."/>
            <person name="Nelson K.E."/>
        </authorList>
    </citation>
    <scope>NUCLEOTIDE SEQUENCE [LARGE SCALE GENOMIC DNA]</scope>
    <source>
        <strain evidence="4 5">F0489</strain>
    </source>
</reference>
<dbReference type="InterPro" id="IPR011098">
    <property type="entry name" value="G5_dom"/>
</dbReference>
<accession>J0NE86</accession>
<organism evidence="4 5">
    <name type="scientific">Actinomyces massiliensis F0489</name>
    <dbReference type="NCBI Taxonomy" id="1125718"/>
    <lineage>
        <taxon>Bacteria</taxon>
        <taxon>Bacillati</taxon>
        <taxon>Actinomycetota</taxon>
        <taxon>Actinomycetes</taxon>
        <taxon>Actinomycetales</taxon>
        <taxon>Actinomycetaceae</taxon>
        <taxon>Actinomyces</taxon>
    </lineage>
</organism>
<dbReference type="AlphaFoldDB" id="J0NE86"/>
<dbReference type="RefSeq" id="WP_008731243.1">
    <property type="nucleotide sequence ID" value="NZ_AKFT01000098.1"/>
</dbReference>
<evidence type="ECO:0000256" key="1">
    <source>
        <dbReference type="ARBA" id="ARBA00022729"/>
    </source>
</evidence>
<dbReference type="InterPro" id="IPR023346">
    <property type="entry name" value="Lysozyme-like_dom_sf"/>
</dbReference>
<dbReference type="EMBL" id="AKFT01000098">
    <property type="protein sequence ID" value="EJF45334.1"/>
    <property type="molecule type" value="Genomic_DNA"/>
</dbReference>
<feature type="region of interest" description="Disordered" evidence="2">
    <location>
        <begin position="189"/>
        <end position="229"/>
    </location>
</feature>
<gene>
    <name evidence="4" type="ORF">HMPREF1318_0939</name>
</gene>
<dbReference type="OrthoDB" id="9766277at2"/>
<feature type="region of interest" description="Disordered" evidence="2">
    <location>
        <begin position="120"/>
        <end position="144"/>
    </location>
</feature>
<feature type="compositionally biased region" description="Low complexity" evidence="2">
    <location>
        <begin position="189"/>
        <end position="198"/>
    </location>
</feature>
<keyword evidence="5" id="KW-1185">Reference proteome</keyword>
<feature type="compositionally biased region" description="Basic and acidic residues" evidence="2">
    <location>
        <begin position="125"/>
        <end position="144"/>
    </location>
</feature>
<dbReference type="Pfam" id="PF07501">
    <property type="entry name" value="G5"/>
    <property type="match status" value="1"/>
</dbReference>
<feature type="domain" description="G5" evidence="3">
    <location>
        <begin position="110"/>
        <end position="191"/>
    </location>
</feature>
<dbReference type="Proteomes" id="UP000002941">
    <property type="component" value="Unassembled WGS sequence"/>
</dbReference>
<feature type="region of interest" description="Disordered" evidence="2">
    <location>
        <begin position="21"/>
        <end position="44"/>
    </location>
</feature>
<dbReference type="PROSITE" id="PS51109">
    <property type="entry name" value="G5"/>
    <property type="match status" value="1"/>
</dbReference>
<dbReference type="SUPFAM" id="SSF53955">
    <property type="entry name" value="Lysozyme-like"/>
    <property type="match status" value="1"/>
</dbReference>
<keyword evidence="1" id="KW-0732">Signal</keyword>
<feature type="compositionally biased region" description="Gly residues" evidence="2">
    <location>
        <begin position="199"/>
        <end position="211"/>
    </location>
</feature>
<dbReference type="eggNOG" id="COG3583">
    <property type="taxonomic scope" value="Bacteria"/>
</dbReference>
<proteinExistence type="predicted"/>
<dbReference type="SMART" id="SM01208">
    <property type="entry name" value="G5"/>
    <property type="match status" value="1"/>
</dbReference>
<comment type="caution">
    <text evidence="4">The sequence shown here is derived from an EMBL/GenBank/DDBJ whole genome shotgun (WGS) entry which is preliminary data.</text>
</comment>
<protein>
    <submittedName>
        <fullName evidence="4">G5 domain protein</fullName>
    </submittedName>
</protein>
<evidence type="ECO:0000313" key="4">
    <source>
        <dbReference type="EMBL" id="EJF45334.1"/>
    </source>
</evidence>
<dbReference type="PATRIC" id="fig|1125718.3.peg.1269"/>
<evidence type="ECO:0000256" key="2">
    <source>
        <dbReference type="SAM" id="MobiDB-lite"/>
    </source>
</evidence>
<name>J0NE86_9ACTO</name>